<evidence type="ECO:0000313" key="1">
    <source>
        <dbReference type="EMBL" id="KIV88029.1"/>
    </source>
</evidence>
<organism evidence="1 2">
    <name type="scientific">Exophiala mesophila</name>
    <name type="common">Black yeast-like fungus</name>
    <dbReference type="NCBI Taxonomy" id="212818"/>
    <lineage>
        <taxon>Eukaryota</taxon>
        <taxon>Fungi</taxon>
        <taxon>Dikarya</taxon>
        <taxon>Ascomycota</taxon>
        <taxon>Pezizomycotina</taxon>
        <taxon>Eurotiomycetes</taxon>
        <taxon>Chaetothyriomycetidae</taxon>
        <taxon>Chaetothyriales</taxon>
        <taxon>Herpotrichiellaceae</taxon>
        <taxon>Exophiala</taxon>
    </lineage>
</organism>
<dbReference type="OMA" id="QYYYVFS"/>
<dbReference type="Proteomes" id="UP000054302">
    <property type="component" value="Unassembled WGS sequence"/>
</dbReference>
<protein>
    <recommendedName>
        <fullName evidence="3">N-acetyltransferase domain-containing protein</fullName>
    </recommendedName>
</protein>
<keyword evidence="2" id="KW-1185">Reference proteome</keyword>
<dbReference type="STRING" id="212818.A0A0D1Z2C2"/>
<sequence length="213" mass="23655">MASATAGSLNEVTNPDHIAQFAQVIAEAFYNDPLNRWLRLGDESKPDNPKLQNPQLALDHWLPLVRGRADNGGVLVQTYDWAAVALWLPPGIQKPPYTTTHRGILEYRDKFDALKAKTLGDRSYWYLNLIARSPSRADKGAIRGVIDPFIEKARQQEVPLWLEAISEHARDVYAHLGFRVVETVVIGAGAINEQGWVEDGGSGVKCWGMVANL</sequence>
<gene>
    <name evidence="1" type="ORF">PV10_09204</name>
</gene>
<dbReference type="EMBL" id="KN847527">
    <property type="protein sequence ID" value="KIV88029.1"/>
    <property type="molecule type" value="Genomic_DNA"/>
</dbReference>
<name>A0A0D1Z2C2_EXOME</name>
<dbReference type="InterPro" id="IPR052523">
    <property type="entry name" value="Trichothecene_AcTrans"/>
</dbReference>
<dbReference type="OrthoDB" id="410198at2759"/>
<dbReference type="InterPro" id="IPR016181">
    <property type="entry name" value="Acyl_CoA_acyltransferase"/>
</dbReference>
<dbReference type="PANTHER" id="PTHR42791:SF1">
    <property type="entry name" value="N-ACETYLTRANSFERASE DOMAIN-CONTAINING PROTEIN"/>
    <property type="match status" value="1"/>
</dbReference>
<reference evidence="1 2" key="1">
    <citation type="submission" date="2015-01" db="EMBL/GenBank/DDBJ databases">
        <title>The Genome Sequence of Exophiala mesophila CBS40295.</title>
        <authorList>
            <consortium name="The Broad Institute Genomics Platform"/>
            <person name="Cuomo C."/>
            <person name="de Hoog S."/>
            <person name="Gorbushina A."/>
            <person name="Stielow B."/>
            <person name="Teixiera M."/>
            <person name="Abouelleil A."/>
            <person name="Chapman S.B."/>
            <person name="Priest M."/>
            <person name="Young S.K."/>
            <person name="Wortman J."/>
            <person name="Nusbaum C."/>
            <person name="Birren B."/>
        </authorList>
    </citation>
    <scope>NUCLEOTIDE SEQUENCE [LARGE SCALE GENOMIC DNA]</scope>
    <source>
        <strain evidence="1 2">CBS 40295</strain>
    </source>
</reference>
<dbReference type="AlphaFoldDB" id="A0A0D1Z2C2"/>
<evidence type="ECO:0000313" key="2">
    <source>
        <dbReference type="Proteomes" id="UP000054302"/>
    </source>
</evidence>
<dbReference type="PANTHER" id="PTHR42791">
    <property type="entry name" value="GNAT FAMILY ACETYLTRANSFERASE"/>
    <property type="match status" value="1"/>
</dbReference>
<accession>A0A0D1Z2C2</accession>
<proteinExistence type="predicted"/>
<dbReference type="GeneID" id="27327049"/>
<dbReference type="SUPFAM" id="SSF55729">
    <property type="entry name" value="Acyl-CoA N-acyltransferases (Nat)"/>
    <property type="match status" value="1"/>
</dbReference>
<dbReference type="Gene3D" id="3.40.630.30">
    <property type="match status" value="1"/>
</dbReference>
<evidence type="ECO:0008006" key="3">
    <source>
        <dbReference type="Google" id="ProtNLM"/>
    </source>
</evidence>
<dbReference type="RefSeq" id="XP_016219603.1">
    <property type="nucleotide sequence ID" value="XM_016374332.1"/>
</dbReference>
<dbReference type="VEuPathDB" id="FungiDB:PV10_09204"/>